<dbReference type="Proteomes" id="UP000094893">
    <property type="component" value="Unassembled WGS sequence"/>
</dbReference>
<protein>
    <submittedName>
        <fullName evidence="1">Uncharacterized protein</fullName>
    </submittedName>
</protein>
<dbReference type="RefSeq" id="WP_024894051.1">
    <property type="nucleotide sequence ID" value="NZ_LWRZ01000083.1"/>
</dbReference>
<gene>
    <name evidence="1" type="ORF">A6P07_18550</name>
</gene>
<evidence type="ECO:0000313" key="1">
    <source>
        <dbReference type="EMBL" id="OCX68225.1"/>
    </source>
</evidence>
<evidence type="ECO:0000313" key="2">
    <source>
        <dbReference type="Proteomes" id="UP000094893"/>
    </source>
</evidence>
<organism evidence="1 2">
    <name type="scientific">Acidithiobacillus thiooxidans</name>
    <name type="common">Thiobacillus thiooxidans</name>
    <dbReference type="NCBI Taxonomy" id="930"/>
    <lineage>
        <taxon>Bacteria</taxon>
        <taxon>Pseudomonadati</taxon>
        <taxon>Pseudomonadota</taxon>
        <taxon>Acidithiobacillia</taxon>
        <taxon>Acidithiobacillales</taxon>
        <taxon>Acidithiobacillaceae</taxon>
        <taxon>Acidithiobacillus</taxon>
    </lineage>
</organism>
<comment type="caution">
    <text evidence="1">The sequence shown here is derived from an EMBL/GenBank/DDBJ whole genome shotgun (WGS) entry which is preliminary data.</text>
</comment>
<accession>A0A1C2IU37</accession>
<sequence>MTGQTEDFNNDDAAYISFAIRFDPVSEERYDDCEEDHHRFLEFFDRAAVGDEIDQVVLQ</sequence>
<reference evidence="1 2" key="1">
    <citation type="journal article" date="2016" name="Int. J. Mol. Sci.">
        <title>Comparative genomics of the extreme acidophile Acidithiobacillus thiooxidans reveals intraspecific divergence and niche adaptation.</title>
        <authorList>
            <person name="Zhang X."/>
            <person name="Feng X."/>
            <person name="Tao J."/>
            <person name="Ma L."/>
            <person name="Xiao Y."/>
            <person name="Liang Y."/>
            <person name="Liu X."/>
            <person name="Yin H."/>
        </authorList>
    </citation>
    <scope>NUCLEOTIDE SEQUENCE [LARGE SCALE GENOMIC DNA]</scope>
    <source>
        <strain evidence="1 2">A02</strain>
    </source>
</reference>
<name>A0A1C2IU37_ACITH</name>
<proteinExistence type="predicted"/>
<dbReference type="AlphaFoldDB" id="A0A1C2IU37"/>
<dbReference type="EMBL" id="LWSA01000307">
    <property type="protein sequence ID" value="OCX68225.1"/>
    <property type="molecule type" value="Genomic_DNA"/>
</dbReference>